<reference evidence="7 8" key="1">
    <citation type="submission" date="2020-08" db="EMBL/GenBank/DDBJ databases">
        <title>Paraeoetvoesia sp. YC-7-48 draft genome sequence.</title>
        <authorList>
            <person name="Yao L."/>
        </authorList>
    </citation>
    <scope>NUCLEOTIDE SEQUENCE [LARGE SCALE GENOMIC DNA]</scope>
    <source>
        <strain evidence="8">YC-7-48</strain>
    </source>
</reference>
<keyword evidence="2" id="KW-1003">Cell membrane</keyword>
<evidence type="ECO:0000256" key="3">
    <source>
        <dbReference type="ARBA" id="ARBA00022692"/>
    </source>
</evidence>
<dbReference type="EMBL" id="JACJUU010000003">
    <property type="protein sequence ID" value="MBC2769324.1"/>
    <property type="molecule type" value="Genomic_DNA"/>
</dbReference>
<sequence>MLTAVAVLLVLQLVGEVFVRLTQLPVPGALVGLLLLFAGLVWRGRLPAALRDTAKHVLQHLMLLFIPAVAGIMLHFDRIAAEWLPFLLACILGTAITIVVTALTLSWMLKRQNNRGQS</sequence>
<feature type="transmembrane region" description="Helical" evidence="6">
    <location>
        <begin position="25"/>
        <end position="44"/>
    </location>
</feature>
<evidence type="ECO:0000313" key="7">
    <source>
        <dbReference type="EMBL" id="MBC2769324.1"/>
    </source>
</evidence>
<evidence type="ECO:0000256" key="1">
    <source>
        <dbReference type="ARBA" id="ARBA00004651"/>
    </source>
</evidence>
<feature type="transmembrane region" description="Helical" evidence="6">
    <location>
        <begin position="86"/>
        <end position="109"/>
    </location>
</feature>
<evidence type="ECO:0000313" key="8">
    <source>
        <dbReference type="Proteomes" id="UP000545386"/>
    </source>
</evidence>
<feature type="transmembrane region" description="Helical" evidence="6">
    <location>
        <begin position="56"/>
        <end position="74"/>
    </location>
</feature>
<dbReference type="PANTHER" id="PTHR33931">
    <property type="entry name" value="HOLIN-LIKE PROTEIN CIDA-RELATED"/>
    <property type="match status" value="1"/>
</dbReference>
<evidence type="ECO:0000256" key="2">
    <source>
        <dbReference type="ARBA" id="ARBA00022475"/>
    </source>
</evidence>
<keyword evidence="8" id="KW-1185">Reference proteome</keyword>
<gene>
    <name evidence="7" type="ORF">GTU67_05270</name>
</gene>
<organism evidence="7 8">
    <name type="scientific">Pusillimonas minor</name>
    <dbReference type="NCBI Taxonomy" id="2697024"/>
    <lineage>
        <taxon>Bacteria</taxon>
        <taxon>Pseudomonadati</taxon>
        <taxon>Pseudomonadota</taxon>
        <taxon>Betaproteobacteria</taxon>
        <taxon>Burkholderiales</taxon>
        <taxon>Alcaligenaceae</taxon>
        <taxon>Pusillimonas</taxon>
    </lineage>
</organism>
<accession>A0A842HN48</accession>
<proteinExistence type="predicted"/>
<name>A0A842HN48_9BURK</name>
<dbReference type="PANTHER" id="PTHR33931:SF2">
    <property type="entry name" value="HOLIN-LIKE PROTEIN CIDA"/>
    <property type="match status" value="1"/>
</dbReference>
<evidence type="ECO:0000256" key="5">
    <source>
        <dbReference type="ARBA" id="ARBA00023136"/>
    </source>
</evidence>
<dbReference type="InterPro" id="IPR005538">
    <property type="entry name" value="LrgA/CidA"/>
</dbReference>
<keyword evidence="3 6" id="KW-0812">Transmembrane</keyword>
<comment type="subcellular location">
    <subcellularLocation>
        <location evidence="1">Cell membrane</location>
        <topology evidence="1">Multi-pass membrane protein</topology>
    </subcellularLocation>
</comment>
<dbReference type="AlphaFoldDB" id="A0A842HN48"/>
<dbReference type="Pfam" id="PF03788">
    <property type="entry name" value="LrgA"/>
    <property type="match status" value="1"/>
</dbReference>
<dbReference type="GO" id="GO:0005886">
    <property type="term" value="C:plasma membrane"/>
    <property type="evidence" value="ECO:0007669"/>
    <property type="project" value="UniProtKB-SubCell"/>
</dbReference>
<dbReference type="Proteomes" id="UP000545386">
    <property type="component" value="Unassembled WGS sequence"/>
</dbReference>
<keyword evidence="4 6" id="KW-1133">Transmembrane helix</keyword>
<evidence type="ECO:0000256" key="4">
    <source>
        <dbReference type="ARBA" id="ARBA00022989"/>
    </source>
</evidence>
<protein>
    <submittedName>
        <fullName evidence="7">CidA/LrgA family protein</fullName>
    </submittedName>
</protein>
<keyword evidence="5 6" id="KW-0472">Membrane</keyword>
<evidence type="ECO:0000256" key="6">
    <source>
        <dbReference type="SAM" id="Phobius"/>
    </source>
</evidence>
<dbReference type="RefSeq" id="WP_185779314.1">
    <property type="nucleotide sequence ID" value="NZ_JACJUU010000003.1"/>
</dbReference>
<comment type="caution">
    <text evidence="7">The sequence shown here is derived from an EMBL/GenBank/DDBJ whole genome shotgun (WGS) entry which is preliminary data.</text>
</comment>